<dbReference type="InterPro" id="IPR020598">
    <property type="entry name" value="rRNA_Ade_methylase_Trfase_N"/>
</dbReference>
<dbReference type="Pfam" id="PF00398">
    <property type="entry name" value="RrnaAD"/>
    <property type="match status" value="1"/>
</dbReference>
<keyword evidence="11" id="KW-1185">Reference proteome</keyword>
<evidence type="ECO:0000313" key="11">
    <source>
        <dbReference type="Proteomes" id="UP000184196"/>
    </source>
</evidence>
<comment type="catalytic activity">
    <reaction evidence="7">
        <text>adenosine(1518)/adenosine(1519) in 16S rRNA + 4 S-adenosyl-L-methionine = N(6)-dimethyladenosine(1518)/N(6)-dimethyladenosine(1519) in 16S rRNA + 4 S-adenosyl-L-homocysteine + 4 H(+)</text>
        <dbReference type="Rhea" id="RHEA:19609"/>
        <dbReference type="Rhea" id="RHEA-COMP:10232"/>
        <dbReference type="Rhea" id="RHEA-COMP:10233"/>
        <dbReference type="ChEBI" id="CHEBI:15378"/>
        <dbReference type="ChEBI" id="CHEBI:57856"/>
        <dbReference type="ChEBI" id="CHEBI:59789"/>
        <dbReference type="ChEBI" id="CHEBI:74411"/>
        <dbReference type="ChEBI" id="CHEBI:74493"/>
        <dbReference type="EC" id="2.1.1.182"/>
    </reaction>
</comment>
<dbReference type="InterPro" id="IPR029063">
    <property type="entry name" value="SAM-dependent_MTases_sf"/>
</dbReference>
<evidence type="ECO:0000256" key="5">
    <source>
        <dbReference type="ARBA" id="ARBA00022691"/>
    </source>
</evidence>
<dbReference type="GO" id="GO:0005829">
    <property type="term" value="C:cytosol"/>
    <property type="evidence" value="ECO:0007669"/>
    <property type="project" value="TreeGrafter"/>
</dbReference>
<dbReference type="InterPro" id="IPR020596">
    <property type="entry name" value="rRNA_Ade_Mease_Trfase_CS"/>
</dbReference>
<keyword evidence="5 7" id="KW-0949">S-adenosyl-L-methionine</keyword>
<keyword evidence="2 7" id="KW-0698">rRNA processing</keyword>
<dbReference type="Proteomes" id="UP000184196">
    <property type="component" value="Unassembled WGS sequence"/>
</dbReference>
<proteinExistence type="inferred from homology"/>
<dbReference type="GO" id="GO:0052908">
    <property type="term" value="F:16S rRNA (adenine(1518)-N(6)/adenine(1519)-N(6))-dimethyltransferase activity"/>
    <property type="evidence" value="ECO:0007669"/>
    <property type="project" value="UniProtKB-EC"/>
</dbReference>
<dbReference type="RefSeq" id="WP_073164843.1">
    <property type="nucleotide sequence ID" value="NZ_FQUW01000016.1"/>
</dbReference>
<feature type="binding site" evidence="7 8">
    <location>
        <position position="30"/>
    </location>
    <ligand>
        <name>S-adenosyl-L-methionine</name>
        <dbReference type="ChEBI" id="CHEBI:59789"/>
    </ligand>
</feature>
<keyword evidence="6 7" id="KW-0694">RNA-binding</keyword>
<dbReference type="PROSITE" id="PS01131">
    <property type="entry name" value="RRNA_A_DIMETH"/>
    <property type="match status" value="1"/>
</dbReference>
<dbReference type="Gene3D" id="3.40.50.150">
    <property type="entry name" value="Vaccinia Virus protein VP39"/>
    <property type="match status" value="1"/>
</dbReference>
<comment type="function">
    <text evidence="7">Specifically dimethylates two adjacent adenosines (A1518 and A1519) in the loop of a conserved hairpin near the 3'-end of 16S rRNA in the 30S particle. May play a critical role in biogenesis of 30S subunits.</text>
</comment>
<evidence type="ECO:0000256" key="1">
    <source>
        <dbReference type="ARBA" id="ARBA00022490"/>
    </source>
</evidence>
<evidence type="ECO:0000256" key="8">
    <source>
        <dbReference type="PROSITE-ProRule" id="PRU01026"/>
    </source>
</evidence>
<dbReference type="FunFam" id="3.40.50.150:FF:000023">
    <property type="entry name" value="Ribosomal RNA small subunit methyltransferase A"/>
    <property type="match status" value="1"/>
</dbReference>
<dbReference type="AlphaFoldDB" id="A0A1M4ZC70"/>
<dbReference type="InterPro" id="IPR011530">
    <property type="entry name" value="rRNA_adenine_dimethylase"/>
</dbReference>
<feature type="domain" description="Ribosomal RNA adenine methylase transferase N-terminal" evidence="9">
    <location>
        <begin position="35"/>
        <end position="209"/>
    </location>
</feature>
<gene>
    <name evidence="7" type="primary">rsmA</name>
    <name evidence="7" type="synonym">ksgA</name>
    <name evidence="10" type="ORF">SAMN02745218_01579</name>
</gene>
<dbReference type="PANTHER" id="PTHR11727:SF7">
    <property type="entry name" value="DIMETHYLADENOSINE TRANSFERASE-RELATED"/>
    <property type="match status" value="1"/>
</dbReference>
<dbReference type="EC" id="2.1.1.182" evidence="7"/>
<evidence type="ECO:0000256" key="4">
    <source>
        <dbReference type="ARBA" id="ARBA00022679"/>
    </source>
</evidence>
<evidence type="ECO:0000313" key="10">
    <source>
        <dbReference type="EMBL" id="SHF15653.1"/>
    </source>
</evidence>
<evidence type="ECO:0000259" key="9">
    <source>
        <dbReference type="SMART" id="SM00650"/>
    </source>
</evidence>
<feature type="binding site" evidence="7 8">
    <location>
        <position position="28"/>
    </location>
    <ligand>
        <name>S-adenosyl-L-methionine</name>
        <dbReference type="ChEBI" id="CHEBI:59789"/>
    </ligand>
</feature>
<dbReference type="OrthoDB" id="9814755at2"/>
<organism evidence="10 11">
    <name type="scientific">Desulfofundulus australicus DSM 11792</name>
    <dbReference type="NCBI Taxonomy" id="1121425"/>
    <lineage>
        <taxon>Bacteria</taxon>
        <taxon>Bacillati</taxon>
        <taxon>Bacillota</taxon>
        <taxon>Clostridia</taxon>
        <taxon>Eubacteriales</taxon>
        <taxon>Peptococcaceae</taxon>
        <taxon>Desulfofundulus</taxon>
    </lineage>
</organism>
<keyword evidence="4 7" id="KW-0808">Transferase</keyword>
<feature type="binding site" evidence="7 8">
    <location>
        <position position="101"/>
    </location>
    <ligand>
        <name>S-adenosyl-L-methionine</name>
        <dbReference type="ChEBI" id="CHEBI:59789"/>
    </ligand>
</feature>
<dbReference type="EMBL" id="FQUW01000016">
    <property type="protein sequence ID" value="SHF15653.1"/>
    <property type="molecule type" value="Genomic_DNA"/>
</dbReference>
<keyword evidence="3 7" id="KW-0489">Methyltransferase</keyword>
<feature type="binding site" evidence="7 8">
    <location>
        <position position="125"/>
    </location>
    <ligand>
        <name>S-adenosyl-L-methionine</name>
        <dbReference type="ChEBI" id="CHEBI:59789"/>
    </ligand>
</feature>
<dbReference type="PROSITE" id="PS51689">
    <property type="entry name" value="SAM_RNA_A_N6_MT"/>
    <property type="match status" value="1"/>
</dbReference>
<dbReference type="NCBIfam" id="TIGR00755">
    <property type="entry name" value="ksgA"/>
    <property type="match status" value="1"/>
</dbReference>
<reference evidence="11" key="1">
    <citation type="submission" date="2016-11" db="EMBL/GenBank/DDBJ databases">
        <authorList>
            <person name="Varghese N."/>
            <person name="Submissions S."/>
        </authorList>
    </citation>
    <scope>NUCLEOTIDE SEQUENCE [LARGE SCALE GENOMIC DNA]</scope>
    <source>
        <strain evidence="11">DSM 11792</strain>
    </source>
</reference>
<protein>
    <recommendedName>
        <fullName evidence="7">Ribosomal RNA small subunit methyltransferase A</fullName>
        <ecNumber evidence="7">2.1.1.182</ecNumber>
    </recommendedName>
    <alternativeName>
        <fullName evidence="7">16S rRNA (adenine(1518)-N(6)/adenine(1519)-N(6))-dimethyltransferase</fullName>
    </alternativeName>
    <alternativeName>
        <fullName evidence="7">16S rRNA dimethyladenosine transferase</fullName>
    </alternativeName>
    <alternativeName>
        <fullName evidence="7">16S rRNA dimethylase</fullName>
    </alternativeName>
    <alternativeName>
        <fullName evidence="7">S-adenosylmethionine-6-N', N'-adenosyl(rRNA) dimethyltransferase</fullName>
    </alternativeName>
</protein>
<feature type="binding site" evidence="7 8">
    <location>
        <position position="76"/>
    </location>
    <ligand>
        <name>S-adenosyl-L-methionine</name>
        <dbReference type="ChEBI" id="CHEBI:59789"/>
    </ligand>
</feature>
<comment type="similarity">
    <text evidence="7">Belongs to the class I-like SAM-binding methyltransferase superfamily. rRNA adenine N(6)-methyltransferase family. RsmA subfamily.</text>
</comment>
<comment type="subcellular location">
    <subcellularLocation>
        <location evidence="7">Cytoplasm</location>
    </subcellularLocation>
</comment>
<dbReference type="PANTHER" id="PTHR11727">
    <property type="entry name" value="DIMETHYLADENOSINE TRANSFERASE"/>
    <property type="match status" value="1"/>
</dbReference>
<name>A0A1M4ZC70_9FIRM</name>
<dbReference type="CDD" id="cd02440">
    <property type="entry name" value="AdoMet_MTases"/>
    <property type="match status" value="1"/>
</dbReference>
<sequence length="291" mass="32101">MSEQLSPGKIKGILEKHSLRLRKSLGQNFLMDGNIVRKIIAASRSLPGDTAVEIGPGAGILTAALAAACNHVVAVELDRRLLPVLEEVLAGLQNITLVFKDALKVNFDGLVEEITGAKDYKVVANLPYYITSPLIMHLLRQSGVTGMVLMVQLEVASRLVARPGSRDYGAFSVAVQYYCRPEVLFRVPRTVFFPQPDVDSAVVRLVKRQEPEVRVDDEELFFTLVRGAFGQRRKTLANALAGAKIFPGWTRSTWEEVLKRAGIDPRCRGEILGLEEFAALVRACRQFPGEC</sequence>
<evidence type="ECO:0000256" key="2">
    <source>
        <dbReference type="ARBA" id="ARBA00022552"/>
    </source>
</evidence>
<evidence type="ECO:0000256" key="6">
    <source>
        <dbReference type="ARBA" id="ARBA00022884"/>
    </source>
</evidence>
<dbReference type="Gene3D" id="1.10.8.100">
    <property type="entry name" value="Ribosomal RNA adenine dimethylase-like, domain 2"/>
    <property type="match status" value="1"/>
</dbReference>
<dbReference type="InterPro" id="IPR001737">
    <property type="entry name" value="KsgA/Erm"/>
</dbReference>
<dbReference type="SMART" id="SM00650">
    <property type="entry name" value="rADc"/>
    <property type="match status" value="1"/>
</dbReference>
<accession>A0A1M4ZC70</accession>
<dbReference type="InterPro" id="IPR023165">
    <property type="entry name" value="rRNA_Ade_diMease-like_C"/>
</dbReference>
<dbReference type="GO" id="GO:0003723">
    <property type="term" value="F:RNA binding"/>
    <property type="evidence" value="ECO:0007669"/>
    <property type="project" value="UniProtKB-UniRule"/>
</dbReference>
<evidence type="ECO:0000256" key="7">
    <source>
        <dbReference type="HAMAP-Rule" id="MF_00607"/>
    </source>
</evidence>
<dbReference type="HAMAP" id="MF_00607">
    <property type="entry name" value="16SrRNA_methyltr_A"/>
    <property type="match status" value="1"/>
</dbReference>
<evidence type="ECO:0000256" key="3">
    <source>
        <dbReference type="ARBA" id="ARBA00022603"/>
    </source>
</evidence>
<dbReference type="SUPFAM" id="SSF53335">
    <property type="entry name" value="S-adenosyl-L-methionine-dependent methyltransferases"/>
    <property type="match status" value="1"/>
</dbReference>
<keyword evidence="1 7" id="KW-0963">Cytoplasm</keyword>
<feature type="binding site" evidence="7 8">
    <location>
        <position position="55"/>
    </location>
    <ligand>
        <name>S-adenosyl-L-methionine</name>
        <dbReference type="ChEBI" id="CHEBI:59789"/>
    </ligand>
</feature>